<feature type="region of interest" description="Disordered" evidence="1">
    <location>
        <begin position="88"/>
        <end position="109"/>
    </location>
</feature>
<evidence type="ECO:0000313" key="2">
    <source>
        <dbReference type="EMBL" id="CAH2063935.1"/>
    </source>
</evidence>
<reference evidence="2" key="1">
    <citation type="submission" date="2022-03" db="EMBL/GenBank/DDBJ databases">
        <authorList>
            <person name="Martin H S."/>
        </authorList>
    </citation>
    <scope>NUCLEOTIDE SEQUENCE</scope>
</reference>
<sequence>MSRPAEMPLAAQRRPQIGRGAGSALRTHPAISSRYKEGDTSLCMRGRVARCDLSGLDSPEIGRVTSRARHGALSSPCRGAAGRLYLPTHWPDNDKSARPSRIRPPISPI</sequence>
<organism evidence="2 3">
    <name type="scientific">Iphiclides podalirius</name>
    <name type="common">scarce swallowtail</name>
    <dbReference type="NCBI Taxonomy" id="110791"/>
    <lineage>
        <taxon>Eukaryota</taxon>
        <taxon>Metazoa</taxon>
        <taxon>Ecdysozoa</taxon>
        <taxon>Arthropoda</taxon>
        <taxon>Hexapoda</taxon>
        <taxon>Insecta</taxon>
        <taxon>Pterygota</taxon>
        <taxon>Neoptera</taxon>
        <taxon>Endopterygota</taxon>
        <taxon>Lepidoptera</taxon>
        <taxon>Glossata</taxon>
        <taxon>Ditrysia</taxon>
        <taxon>Papilionoidea</taxon>
        <taxon>Papilionidae</taxon>
        <taxon>Papilioninae</taxon>
        <taxon>Iphiclides</taxon>
    </lineage>
</organism>
<dbReference type="EMBL" id="OW152815">
    <property type="protein sequence ID" value="CAH2063935.1"/>
    <property type="molecule type" value="Genomic_DNA"/>
</dbReference>
<keyword evidence="3" id="KW-1185">Reference proteome</keyword>
<dbReference type="Proteomes" id="UP000837857">
    <property type="component" value="Chromosome 3"/>
</dbReference>
<evidence type="ECO:0000313" key="3">
    <source>
        <dbReference type="Proteomes" id="UP000837857"/>
    </source>
</evidence>
<accession>A0ABN8IVC4</accession>
<protein>
    <submittedName>
        <fullName evidence="2">Uncharacterized protein</fullName>
    </submittedName>
</protein>
<name>A0ABN8IVC4_9NEOP</name>
<feature type="non-terminal residue" evidence="2">
    <location>
        <position position="1"/>
    </location>
</feature>
<feature type="region of interest" description="Disordered" evidence="1">
    <location>
        <begin position="1"/>
        <end position="37"/>
    </location>
</feature>
<gene>
    <name evidence="2" type="ORF">IPOD504_LOCUS12743</name>
</gene>
<proteinExistence type="predicted"/>
<evidence type="ECO:0000256" key="1">
    <source>
        <dbReference type="SAM" id="MobiDB-lite"/>
    </source>
</evidence>